<evidence type="ECO:0000313" key="6">
    <source>
        <dbReference type="EMBL" id="ALP41227.1"/>
    </source>
</evidence>
<dbReference type="PATRIC" id="fig|652.5.peg.20"/>
<evidence type="ECO:0000256" key="2">
    <source>
        <dbReference type="ARBA" id="ARBA00022908"/>
    </source>
</evidence>
<dbReference type="Proteomes" id="UP000058114">
    <property type="component" value="Chromosome"/>
</dbReference>
<comment type="similarity">
    <text evidence="1">Belongs to the 'phage' integrase family.</text>
</comment>
<dbReference type="InterPro" id="IPR025269">
    <property type="entry name" value="SAM-like_dom"/>
</dbReference>
<dbReference type="InterPro" id="IPR050090">
    <property type="entry name" value="Tyrosine_recombinase_XerCD"/>
</dbReference>
<dbReference type="Pfam" id="PF00589">
    <property type="entry name" value="Phage_integrase"/>
    <property type="match status" value="1"/>
</dbReference>
<keyword evidence="4" id="KW-0233">DNA recombination</keyword>
<sequence>MKISIEYRAPDAEGKRALRLTYYVGSYLDPTTGIRKHKRSRESLDLFLYDKPRTPAQRLHNKETQRAAEAIRAKRLFEYETGKHHLDFLNAYKASFFEYFQEVTDQKAAGSKSNHSIWVSTLKHLRQFHKLQDLTFEEIDQLFLEGFRHYLMHKARTKSGTPLSRNTQSAYFNKLRAALNQAEQERLLMDNPVRRVKAIQGEKNKRVYLTEDEVRAMAQAECRYDVLKRAFLFSCCTGLRWSDIHKLTWAELEPFYGHYRIVFTQKKTSGLQYLDLNDMAMQLMGRSGKVTERIFKGLKYSAWHNMELTRWALQAGITKKVTFHSARHTFAVIQLNRGVDIYALSRLLGHSELRTTEIYADILESRRRDAMLDFPNVLE</sequence>
<evidence type="ECO:0000313" key="7">
    <source>
        <dbReference type="Proteomes" id="UP000058114"/>
    </source>
</evidence>
<dbReference type="GO" id="GO:0003677">
    <property type="term" value="F:DNA binding"/>
    <property type="evidence" value="ECO:0007669"/>
    <property type="project" value="UniProtKB-KW"/>
</dbReference>
<gene>
    <name evidence="6" type="ORF">WL1483_1808</name>
</gene>
<dbReference type="SUPFAM" id="SSF56349">
    <property type="entry name" value="DNA breaking-rejoining enzymes"/>
    <property type="match status" value="1"/>
</dbReference>
<dbReference type="GO" id="GO:0006310">
    <property type="term" value="P:DNA recombination"/>
    <property type="evidence" value="ECO:0007669"/>
    <property type="project" value="UniProtKB-KW"/>
</dbReference>
<dbReference type="Gene3D" id="1.10.150.130">
    <property type="match status" value="1"/>
</dbReference>
<evidence type="ECO:0000256" key="3">
    <source>
        <dbReference type="ARBA" id="ARBA00023125"/>
    </source>
</evidence>
<dbReference type="Gene3D" id="1.10.443.10">
    <property type="entry name" value="Intergrase catalytic core"/>
    <property type="match status" value="1"/>
</dbReference>
<feature type="domain" description="Tyr recombinase" evidence="5">
    <location>
        <begin position="204"/>
        <end position="372"/>
    </location>
</feature>
<dbReference type="CDD" id="cd01185">
    <property type="entry name" value="INTN1_C_like"/>
    <property type="match status" value="1"/>
</dbReference>
<dbReference type="AlphaFoldDB" id="A0A0S2SHM8"/>
<reference evidence="6 7" key="2">
    <citation type="journal article" date="2016" name="Genome Announc.">
        <title>Complete Genome Sequence of the Highly Virulent Aeromonas schubertii Strain WL1483, Isolated from Diseased Snakehead Fish (Channa argus) in China.</title>
        <authorList>
            <person name="Liu L."/>
            <person name="Li N."/>
            <person name="Zhang D."/>
            <person name="Fu X."/>
            <person name="Shi C."/>
            <person name="Lin Q."/>
            <person name="Hao G."/>
        </authorList>
    </citation>
    <scope>NUCLEOTIDE SEQUENCE [LARGE SCALE GENOMIC DNA]</scope>
    <source>
        <strain evidence="6 7">WL1483</strain>
    </source>
</reference>
<dbReference type="InterPro" id="IPR002104">
    <property type="entry name" value="Integrase_catalytic"/>
</dbReference>
<dbReference type="PANTHER" id="PTHR30349:SF64">
    <property type="entry name" value="PROPHAGE INTEGRASE INTD-RELATED"/>
    <property type="match status" value="1"/>
</dbReference>
<dbReference type="PROSITE" id="PS51898">
    <property type="entry name" value="TYR_RECOMBINASE"/>
    <property type="match status" value="1"/>
</dbReference>
<accession>A0A0S2SHM8</accession>
<evidence type="ECO:0000256" key="1">
    <source>
        <dbReference type="ARBA" id="ARBA00008857"/>
    </source>
</evidence>
<name>A0A0S2SHM8_9GAMM</name>
<evidence type="ECO:0000256" key="4">
    <source>
        <dbReference type="ARBA" id="ARBA00023172"/>
    </source>
</evidence>
<dbReference type="PANTHER" id="PTHR30349">
    <property type="entry name" value="PHAGE INTEGRASE-RELATED"/>
    <property type="match status" value="1"/>
</dbReference>
<organism evidence="6 7">
    <name type="scientific">Aeromonas schubertii</name>
    <dbReference type="NCBI Taxonomy" id="652"/>
    <lineage>
        <taxon>Bacteria</taxon>
        <taxon>Pseudomonadati</taxon>
        <taxon>Pseudomonadota</taxon>
        <taxon>Gammaproteobacteria</taxon>
        <taxon>Aeromonadales</taxon>
        <taxon>Aeromonadaceae</taxon>
        <taxon>Aeromonas</taxon>
    </lineage>
</organism>
<keyword evidence="3" id="KW-0238">DNA-binding</keyword>
<reference evidence="7" key="1">
    <citation type="submission" date="2015-10" db="EMBL/GenBank/DDBJ databases">
        <title>Complete Genome Sequence of Aeromonas schubertii strain WL1483.</title>
        <authorList>
            <person name="Liu L."/>
        </authorList>
    </citation>
    <scope>NUCLEOTIDE SEQUENCE [LARGE SCALE GENOMIC DNA]</scope>
    <source>
        <strain evidence="7">WL1483</strain>
    </source>
</reference>
<dbReference type="GO" id="GO:0015074">
    <property type="term" value="P:DNA integration"/>
    <property type="evidence" value="ECO:0007669"/>
    <property type="project" value="UniProtKB-KW"/>
</dbReference>
<dbReference type="RefSeq" id="WP_060583249.1">
    <property type="nucleotide sequence ID" value="NZ_CP013067.1"/>
</dbReference>
<dbReference type="InterPro" id="IPR013762">
    <property type="entry name" value="Integrase-like_cat_sf"/>
</dbReference>
<evidence type="ECO:0000259" key="5">
    <source>
        <dbReference type="PROSITE" id="PS51898"/>
    </source>
</evidence>
<dbReference type="InterPro" id="IPR011010">
    <property type="entry name" value="DNA_brk_join_enz"/>
</dbReference>
<dbReference type="Pfam" id="PF13102">
    <property type="entry name" value="Phage_int_SAM_5"/>
    <property type="match status" value="1"/>
</dbReference>
<dbReference type="KEGG" id="asr:WL1483_1808"/>
<dbReference type="EMBL" id="CP013067">
    <property type="protein sequence ID" value="ALP41227.1"/>
    <property type="molecule type" value="Genomic_DNA"/>
</dbReference>
<keyword evidence="2" id="KW-0229">DNA integration</keyword>
<proteinExistence type="inferred from homology"/>
<dbReference type="InterPro" id="IPR010998">
    <property type="entry name" value="Integrase_recombinase_N"/>
</dbReference>
<protein>
    <submittedName>
        <fullName evidence="6">Integrase</fullName>
    </submittedName>
</protein>